<protein>
    <submittedName>
        <fullName evidence="5">Patatin</fullName>
    </submittedName>
</protein>
<feature type="short sequence motif" description="GXGXXG" evidence="2">
    <location>
        <begin position="82"/>
        <end position="87"/>
    </location>
</feature>
<evidence type="ECO:0000259" key="4">
    <source>
        <dbReference type="PROSITE" id="PS51635"/>
    </source>
</evidence>
<feature type="domain" description="PNPLA" evidence="4">
    <location>
        <begin position="78"/>
        <end position="272"/>
    </location>
</feature>
<dbReference type="GO" id="GO:0016042">
    <property type="term" value="P:lipid catabolic process"/>
    <property type="evidence" value="ECO:0007669"/>
    <property type="project" value="UniProtKB-UniRule"/>
</dbReference>
<dbReference type="GO" id="GO:0016787">
    <property type="term" value="F:hydrolase activity"/>
    <property type="evidence" value="ECO:0007669"/>
    <property type="project" value="UniProtKB-UniRule"/>
</dbReference>
<dbReference type="Pfam" id="PF01734">
    <property type="entry name" value="Patatin"/>
    <property type="match status" value="1"/>
</dbReference>
<feature type="active site" description="Nucleophile" evidence="2">
    <location>
        <position position="113"/>
    </location>
</feature>
<dbReference type="SUPFAM" id="SSF52151">
    <property type="entry name" value="FabD/lysophospholipase-like"/>
    <property type="match status" value="1"/>
</dbReference>
<organism evidence="5 6">
    <name type="scientific">Phenylobacterium deserti</name>
    <dbReference type="NCBI Taxonomy" id="1914756"/>
    <lineage>
        <taxon>Bacteria</taxon>
        <taxon>Pseudomonadati</taxon>
        <taxon>Pseudomonadota</taxon>
        <taxon>Alphaproteobacteria</taxon>
        <taxon>Caulobacterales</taxon>
        <taxon>Caulobacteraceae</taxon>
        <taxon>Phenylobacterium</taxon>
    </lineage>
</organism>
<keyword evidence="6" id="KW-1185">Reference proteome</keyword>
<dbReference type="AlphaFoldDB" id="A0A328AC11"/>
<sequence length="379" mass="40003">MKGLNDILQKTRAASQSRTGPSWPRRRVPPPPSGSQAEPAGFAHVRLAVEDDSEAVARFFGEMPASAAGRGCERLRILALSGGGAGGAFGAGALVGLTRAGARPDFDMVTGVSTGALIAPFAFVGSAWDERLEDAYTGGLAAELLAITAVRPGASLYPSDRLTALVRSHIDAALLESVAEAHAAGRRLFIATANLDAQTTSIWDMGAIASVGGPEALQLFEDVLVASASLPGVFPPKMIKVVSGEDAFEEMHVDGGAISPLFVVPEPMILRRARDWAVGGVEVYALVNTTLHPSPKTTPVGALPVLVRSFELMLRSSYRSAVRSVAAFCEINGFEFRSACIPTDFTGMSMLRFDRSLMSRMFAEGAALAEAGRLWTRLE</sequence>
<evidence type="ECO:0000256" key="1">
    <source>
        <dbReference type="ARBA" id="ARBA00023098"/>
    </source>
</evidence>
<keyword evidence="1 2" id="KW-0443">Lipid metabolism</keyword>
<feature type="region of interest" description="Disordered" evidence="3">
    <location>
        <begin position="1"/>
        <end position="39"/>
    </location>
</feature>
<dbReference type="InterPro" id="IPR016035">
    <property type="entry name" value="Acyl_Trfase/lysoPLipase"/>
</dbReference>
<gene>
    <name evidence="5" type="ORF">DJ018_13470</name>
</gene>
<dbReference type="RefSeq" id="WP_111515483.1">
    <property type="nucleotide sequence ID" value="NZ_QFYR01000003.1"/>
</dbReference>
<feature type="active site" description="Proton acceptor" evidence="2">
    <location>
        <position position="254"/>
    </location>
</feature>
<evidence type="ECO:0000313" key="6">
    <source>
        <dbReference type="Proteomes" id="UP000249725"/>
    </source>
</evidence>
<dbReference type="OrthoDB" id="323481at2"/>
<evidence type="ECO:0000256" key="3">
    <source>
        <dbReference type="SAM" id="MobiDB-lite"/>
    </source>
</evidence>
<dbReference type="EMBL" id="QFYR01000003">
    <property type="protein sequence ID" value="RAK52159.1"/>
    <property type="molecule type" value="Genomic_DNA"/>
</dbReference>
<accession>A0A328AC11</accession>
<dbReference type="Proteomes" id="UP000249725">
    <property type="component" value="Unassembled WGS sequence"/>
</dbReference>
<evidence type="ECO:0000313" key="5">
    <source>
        <dbReference type="EMBL" id="RAK52159.1"/>
    </source>
</evidence>
<evidence type="ECO:0000256" key="2">
    <source>
        <dbReference type="PROSITE-ProRule" id="PRU01161"/>
    </source>
</evidence>
<reference evidence="6" key="1">
    <citation type="submission" date="2018-05" db="EMBL/GenBank/DDBJ databases">
        <authorList>
            <person name="Li X."/>
        </authorList>
    </citation>
    <scope>NUCLEOTIDE SEQUENCE [LARGE SCALE GENOMIC DNA]</scope>
    <source>
        <strain evidence="6">YIM 73061</strain>
    </source>
</reference>
<keyword evidence="2" id="KW-0378">Hydrolase</keyword>
<feature type="short sequence motif" description="DGA/G" evidence="2">
    <location>
        <begin position="254"/>
        <end position="256"/>
    </location>
</feature>
<feature type="short sequence motif" description="GXSXG" evidence="2">
    <location>
        <begin position="111"/>
        <end position="115"/>
    </location>
</feature>
<dbReference type="InterPro" id="IPR002641">
    <property type="entry name" value="PNPLA_dom"/>
</dbReference>
<comment type="caution">
    <text evidence="5">The sequence shown here is derived from an EMBL/GenBank/DDBJ whole genome shotgun (WGS) entry which is preliminary data.</text>
</comment>
<keyword evidence="2" id="KW-0442">Lipid degradation</keyword>
<name>A0A328AC11_9CAUL</name>
<proteinExistence type="predicted"/>
<dbReference type="Gene3D" id="3.40.1090.10">
    <property type="entry name" value="Cytosolic phospholipase A2 catalytic domain"/>
    <property type="match status" value="1"/>
</dbReference>
<dbReference type="PROSITE" id="PS51635">
    <property type="entry name" value="PNPLA"/>
    <property type="match status" value="1"/>
</dbReference>